<dbReference type="AlphaFoldDB" id="A0A2P2NC52"/>
<evidence type="ECO:0000313" key="1">
    <source>
        <dbReference type="EMBL" id="MBX40059.1"/>
    </source>
</evidence>
<reference evidence="1" key="1">
    <citation type="submission" date="2018-02" db="EMBL/GenBank/DDBJ databases">
        <title>Rhizophora mucronata_Transcriptome.</title>
        <authorList>
            <person name="Meera S.P."/>
            <person name="Sreeshan A."/>
            <person name="Augustine A."/>
        </authorList>
    </citation>
    <scope>NUCLEOTIDE SEQUENCE</scope>
    <source>
        <tissue evidence="1">Leaf</tissue>
    </source>
</reference>
<proteinExistence type="predicted"/>
<organism evidence="1">
    <name type="scientific">Rhizophora mucronata</name>
    <name type="common">Asiatic mangrove</name>
    <dbReference type="NCBI Taxonomy" id="61149"/>
    <lineage>
        <taxon>Eukaryota</taxon>
        <taxon>Viridiplantae</taxon>
        <taxon>Streptophyta</taxon>
        <taxon>Embryophyta</taxon>
        <taxon>Tracheophyta</taxon>
        <taxon>Spermatophyta</taxon>
        <taxon>Magnoliopsida</taxon>
        <taxon>eudicotyledons</taxon>
        <taxon>Gunneridae</taxon>
        <taxon>Pentapetalae</taxon>
        <taxon>rosids</taxon>
        <taxon>fabids</taxon>
        <taxon>Malpighiales</taxon>
        <taxon>Rhizophoraceae</taxon>
        <taxon>Rhizophora</taxon>
    </lineage>
</organism>
<accession>A0A2P2NC52</accession>
<dbReference type="EMBL" id="GGEC01059575">
    <property type="protein sequence ID" value="MBX40059.1"/>
    <property type="molecule type" value="Transcribed_RNA"/>
</dbReference>
<name>A0A2P2NC52_RHIMU</name>
<protein>
    <submittedName>
        <fullName evidence="1">Uncharacterized protein</fullName>
    </submittedName>
</protein>
<sequence length="41" mass="4889">MLGFPENIHNMHVNVHTHVSFHTCLYLYRVILVSVKLLWIL</sequence>